<evidence type="ECO:0000256" key="4">
    <source>
        <dbReference type="ARBA" id="ARBA00022786"/>
    </source>
</evidence>
<gene>
    <name evidence="8" type="primary">ULP2_2</name>
    <name evidence="8" type="ORF">GRS66_008442</name>
</gene>
<evidence type="ECO:0000256" key="2">
    <source>
        <dbReference type="ARBA" id="ARBA00022553"/>
    </source>
</evidence>
<feature type="compositionally biased region" description="Basic and acidic residues" evidence="6">
    <location>
        <begin position="1030"/>
        <end position="1042"/>
    </location>
</feature>
<evidence type="ECO:0000313" key="8">
    <source>
        <dbReference type="EMBL" id="QID85852.1"/>
    </source>
</evidence>
<sequence length="1065" mass="120115">MSARKRKFNSLKPLDTLNSPRARSPRPSASLPPKRYNTFRKDPKIVDHLNNASTKDFLPILHTSTENRRQVELSDNDEGNSGPSDREFEPLESSPLKRHSALKSTSNGLLFQMSNSINDAAAAAATTTATTTILSESDSIVSTKLNLNGQFSCIDSNTFQIYRHKSPCIMTFISDHNHPRFSLYFQQLLIKNSQINLLEDTKLIILDQKNSLMAVILKDSKKINMTLNVNNSSVNINTRVLIWSNTSSNSNKRIKSIKRFLLASYASTINVQILDNKEQILERLNGLAHSTSSSPPPSPPSSNMERAINSTKSAFDSLRLKKPKFSNNDDDHPQTHTRFLSNKPHGLQSLTKRARVTNVASKDHSISIPKSNISPLDFYNSGSANTLQSHTVSQLRRSNRIKDVLQSDSNSNSNTEIDDTIAEFETPEPFKPNLCYKFNDGSSYTITNQDFKCLFNNDWINDSILDFFTKLYIESSIENSIIKREQVYLMSSFFYTKLVSNPADYYSNVKKWVNNTDLFSKKYVVIPINISCHWFSCIVTNLDAILDFHQNKDKNEAINSDEISINNPLVNILTFDSLRQTHSREIDPIKEFLISYAFDKYSIQLDKTQIKMKTCPVPQQPNMSDCGVHVILNIKKFFENPMETIDIWKNSKIKSKHFTAKLINKYFNKSERGNARKDLRHTLKLLQLNYIGYLKRENLYDETMKNEEKKSSNTDNDDDDDEEIQIIENINQQSSKENNAQLTSKAPSPEATQSPPPGVNNPTTKTEATNLTRSENVVDQEMEPQSTGEIISDGEGSVPAARETPSVSPIIRHNILQSSSPSMPESASKAEQEEFTSPYFGRPSLKTRAKQFEGISSPIRTGQAQSSIHDVTIPSPRPKRIYPSKKTPTLSPYIQTLSADSADRPSEIYNGNIIISDTEQDLETGLNFQNNDTSNITNKDDSDVNLIVGLLPTTSEKIADNSNQDSNGNNDSLGKILQNVDKELNERLVDIDDMAYNKPTGDLSRASKRRKEPSPQLLLDYENDSSNEEVMVHISERNDNDSNNRSPNSVQDERGETHILLEDDA</sequence>
<dbReference type="InterPro" id="IPR003653">
    <property type="entry name" value="Peptidase_C48_C"/>
</dbReference>
<dbReference type="AlphaFoldDB" id="A0A6C1E9A9"/>
<dbReference type="PANTHER" id="PTHR46896">
    <property type="entry name" value="SENTRIN-SPECIFIC PROTEASE"/>
    <property type="match status" value="1"/>
</dbReference>
<dbReference type="GO" id="GO:0070139">
    <property type="term" value="F:SUMO-specific endopeptidase activity"/>
    <property type="evidence" value="ECO:0007669"/>
    <property type="project" value="TreeGrafter"/>
</dbReference>
<dbReference type="Proteomes" id="UP000501346">
    <property type="component" value="Chromosome SeIX"/>
</dbReference>
<dbReference type="PANTHER" id="PTHR46896:SF3">
    <property type="entry name" value="FI06413P-RELATED"/>
    <property type="match status" value="1"/>
</dbReference>
<feature type="region of interest" description="Disordered" evidence="6">
    <location>
        <begin position="859"/>
        <end position="888"/>
    </location>
</feature>
<dbReference type="EMBL" id="CP049006">
    <property type="protein sequence ID" value="QID85852.1"/>
    <property type="molecule type" value="Genomic_DNA"/>
</dbReference>
<feature type="compositionally biased region" description="Low complexity" evidence="6">
    <location>
        <begin position="19"/>
        <end position="35"/>
    </location>
</feature>
<keyword evidence="9" id="KW-1185">Reference proteome</keyword>
<feature type="region of interest" description="Disordered" evidence="6">
    <location>
        <begin position="730"/>
        <end position="804"/>
    </location>
</feature>
<feature type="region of interest" description="Disordered" evidence="6">
    <location>
        <begin position="66"/>
        <end position="99"/>
    </location>
</feature>
<feature type="region of interest" description="Disordered" evidence="6">
    <location>
        <begin position="1"/>
        <end position="44"/>
    </location>
</feature>
<keyword evidence="2" id="KW-0597">Phosphoprotein</keyword>
<feature type="domain" description="Ubiquitin-like protease family profile" evidence="7">
    <location>
        <begin position="444"/>
        <end position="637"/>
    </location>
</feature>
<evidence type="ECO:0000256" key="1">
    <source>
        <dbReference type="ARBA" id="ARBA00005234"/>
    </source>
</evidence>
<feature type="compositionally biased region" description="Basic and acidic residues" evidence="6">
    <location>
        <begin position="1051"/>
        <end position="1065"/>
    </location>
</feature>
<evidence type="ECO:0000256" key="5">
    <source>
        <dbReference type="ARBA" id="ARBA00022801"/>
    </source>
</evidence>
<dbReference type="GO" id="GO:0005737">
    <property type="term" value="C:cytoplasm"/>
    <property type="evidence" value="ECO:0007669"/>
    <property type="project" value="TreeGrafter"/>
</dbReference>
<feature type="region of interest" description="Disordered" evidence="6">
    <location>
        <begin position="322"/>
        <end position="348"/>
    </location>
</feature>
<dbReference type="Gene3D" id="3.40.395.10">
    <property type="entry name" value="Adenoviral Proteinase, Chain A"/>
    <property type="match status" value="1"/>
</dbReference>
<keyword evidence="5" id="KW-0378">Hydrolase</keyword>
<organism evidence="8 9">
    <name type="scientific">Saccharomyces pastorianus</name>
    <name type="common">Lager yeast</name>
    <name type="synonym">Saccharomyces cerevisiae x Saccharomyces eubayanus</name>
    <dbReference type="NCBI Taxonomy" id="27292"/>
    <lineage>
        <taxon>Eukaryota</taxon>
        <taxon>Fungi</taxon>
        <taxon>Dikarya</taxon>
        <taxon>Ascomycota</taxon>
        <taxon>Saccharomycotina</taxon>
        <taxon>Saccharomycetes</taxon>
        <taxon>Saccharomycetales</taxon>
        <taxon>Saccharomycetaceae</taxon>
        <taxon>Saccharomyces</taxon>
    </lineage>
</organism>
<dbReference type="PROSITE" id="PS50600">
    <property type="entry name" value="ULP_PROTEASE"/>
    <property type="match status" value="1"/>
</dbReference>
<comment type="similarity">
    <text evidence="1">Belongs to the peptidase C48 family.</text>
</comment>
<dbReference type="FunFam" id="3.40.395.10:FF:000011">
    <property type="entry name" value="Ulp2p"/>
    <property type="match status" value="1"/>
</dbReference>
<name>A0A6C1E9A9_SACPS</name>
<reference evidence="8 9" key="1">
    <citation type="journal article" date="2019" name="BMC Genomics">
        <title>Chromosome level assembly and comparative genome analysis confirm lager-brewing yeasts originated from a single hybridization.</title>
        <authorList>
            <person name="Salazar A.N."/>
            <person name="Gorter de Vries A.R."/>
            <person name="van den Broek M."/>
            <person name="Brouwers N."/>
            <person name="de la Torre Cortes P."/>
            <person name="Kuijpers N.G.A."/>
            <person name="Daran J.G."/>
            <person name="Abeel T."/>
        </authorList>
    </citation>
    <scope>NUCLEOTIDE SEQUENCE [LARGE SCALE GENOMIC DNA]</scope>
    <source>
        <strain evidence="8 9">CBS 1483</strain>
    </source>
</reference>
<evidence type="ECO:0000313" key="9">
    <source>
        <dbReference type="Proteomes" id="UP000501346"/>
    </source>
</evidence>
<dbReference type="OrthoDB" id="442460at2759"/>
<dbReference type="Pfam" id="PF02902">
    <property type="entry name" value="Peptidase_C48"/>
    <property type="match status" value="1"/>
</dbReference>
<dbReference type="GO" id="GO:0006508">
    <property type="term" value="P:proteolysis"/>
    <property type="evidence" value="ECO:0007669"/>
    <property type="project" value="UniProtKB-KW"/>
</dbReference>
<keyword evidence="4" id="KW-0833">Ubl conjugation pathway</keyword>
<feature type="compositionally biased region" description="Polar residues" evidence="6">
    <location>
        <begin position="859"/>
        <end position="869"/>
    </location>
</feature>
<evidence type="ECO:0000256" key="3">
    <source>
        <dbReference type="ARBA" id="ARBA00022670"/>
    </source>
</evidence>
<feature type="region of interest" description="Disordered" evidence="6">
    <location>
        <begin position="996"/>
        <end position="1065"/>
    </location>
</feature>
<dbReference type="InterPro" id="IPR038765">
    <property type="entry name" value="Papain-like_cys_pep_sf"/>
</dbReference>
<keyword evidence="3 8" id="KW-0645">Protease</keyword>
<protein>
    <submittedName>
        <fullName evidence="8">SUMO protease ulp2</fullName>
    </submittedName>
</protein>
<evidence type="ECO:0000259" key="7">
    <source>
        <dbReference type="PROSITE" id="PS50600"/>
    </source>
</evidence>
<accession>A0A6C1E9A9</accession>
<proteinExistence type="inferred from homology"/>
<feature type="compositionally biased region" description="Polar residues" evidence="6">
    <location>
        <begin position="760"/>
        <end position="789"/>
    </location>
</feature>
<feature type="compositionally biased region" description="Polar residues" evidence="6">
    <location>
        <begin position="734"/>
        <end position="753"/>
    </location>
</feature>
<dbReference type="InterPro" id="IPR051947">
    <property type="entry name" value="Sentrin-specific_protease"/>
</dbReference>
<evidence type="ECO:0000256" key="6">
    <source>
        <dbReference type="SAM" id="MobiDB-lite"/>
    </source>
</evidence>
<dbReference type="GO" id="GO:0005634">
    <property type="term" value="C:nucleus"/>
    <property type="evidence" value="ECO:0007669"/>
    <property type="project" value="TreeGrafter"/>
</dbReference>
<dbReference type="SUPFAM" id="SSF54001">
    <property type="entry name" value="Cysteine proteinases"/>
    <property type="match status" value="1"/>
</dbReference>
<dbReference type="GO" id="GO:0016926">
    <property type="term" value="P:protein desumoylation"/>
    <property type="evidence" value="ECO:0007669"/>
    <property type="project" value="TreeGrafter"/>
</dbReference>